<organism evidence="1 2">
    <name type="scientific">Desertifilum tharense IPPAS B-1220</name>
    <dbReference type="NCBI Taxonomy" id="1781255"/>
    <lineage>
        <taxon>Bacteria</taxon>
        <taxon>Bacillati</taxon>
        <taxon>Cyanobacteriota</taxon>
        <taxon>Cyanophyceae</taxon>
        <taxon>Desertifilales</taxon>
        <taxon>Desertifilaceae</taxon>
        <taxon>Desertifilum</taxon>
    </lineage>
</organism>
<accession>A0ACD5GR03</accession>
<evidence type="ECO:0000313" key="1">
    <source>
        <dbReference type="EMBL" id="XPM63313.1"/>
    </source>
</evidence>
<evidence type="ECO:0000313" key="2">
    <source>
        <dbReference type="Proteomes" id="UP000095472"/>
    </source>
</evidence>
<name>A0ACD5GR03_9CYAN</name>
<reference evidence="1 2" key="1">
    <citation type="journal article" date="2016" name="Genome Announc.">
        <title>Draft Genome Sequence of the Thermotolerant Cyanobacterium Desertifilum sp. IPPAS B-1220.</title>
        <authorList>
            <person name="Mironov K.S."/>
            <person name="Sinetova M.A."/>
            <person name="Bolatkhan K."/>
            <person name="Zayadan B.K."/>
            <person name="Ustinova V.V."/>
            <person name="Kupriyanova E.V."/>
            <person name="Skrypnik A.N."/>
            <person name="Gogoleva N.E."/>
            <person name="Gogolev Y.V."/>
            <person name="Los D.A."/>
        </authorList>
    </citation>
    <scope>NUCLEOTIDE SEQUENCE [LARGE SCALE GENOMIC DNA]</scope>
    <source>
        <strain evidence="1 2">IPPAS B-1220</strain>
    </source>
</reference>
<sequence length="94" mass="10342">MMDAQPDSNSSKDRDSLGDESPMNPTPKAIVAGKRSRLTRAVLIGFLLLVVAVAALPGYLQLQWYLDVSPARHHPAPTARITPNRDRNPRLGNR</sequence>
<protein>
    <submittedName>
        <fullName evidence="1">Uncharacterized protein</fullName>
    </submittedName>
</protein>
<dbReference type="EMBL" id="CP182909">
    <property type="protein sequence ID" value="XPM63313.1"/>
    <property type="molecule type" value="Genomic_DNA"/>
</dbReference>
<dbReference type="Proteomes" id="UP000095472">
    <property type="component" value="Chromosome"/>
</dbReference>
<keyword evidence="2" id="KW-1185">Reference proteome</keyword>
<proteinExistence type="predicted"/>
<gene>
    <name evidence="1" type="ORF">BH720_028830</name>
</gene>